<dbReference type="OrthoDB" id="5571491at2"/>
<keyword evidence="1" id="KW-0812">Transmembrane</keyword>
<dbReference type="EMBL" id="PTIY01000002">
    <property type="protein sequence ID" value="PPK73159.1"/>
    <property type="molecule type" value="Genomic_DNA"/>
</dbReference>
<evidence type="ECO:0000313" key="3">
    <source>
        <dbReference type="Proteomes" id="UP000238071"/>
    </source>
</evidence>
<protein>
    <recommendedName>
        <fullName evidence="4">Fatty acid hydroxylase domain-containing protein</fullName>
    </recommendedName>
</protein>
<dbReference type="RefSeq" id="WP_104422425.1">
    <property type="nucleotide sequence ID" value="NZ_PTIY01000002.1"/>
</dbReference>
<evidence type="ECO:0008006" key="4">
    <source>
        <dbReference type="Google" id="ProtNLM"/>
    </source>
</evidence>
<proteinExistence type="predicted"/>
<keyword evidence="3" id="KW-1185">Reference proteome</keyword>
<organism evidence="2 3">
    <name type="scientific">Methylobacter tundripaludum</name>
    <dbReference type="NCBI Taxonomy" id="173365"/>
    <lineage>
        <taxon>Bacteria</taxon>
        <taxon>Pseudomonadati</taxon>
        <taxon>Pseudomonadota</taxon>
        <taxon>Gammaproteobacteria</taxon>
        <taxon>Methylococcales</taxon>
        <taxon>Methylococcaceae</taxon>
        <taxon>Methylobacter</taxon>
    </lineage>
</organism>
<feature type="transmembrane region" description="Helical" evidence="1">
    <location>
        <begin position="78"/>
        <end position="111"/>
    </location>
</feature>
<reference evidence="2 3" key="1">
    <citation type="submission" date="2018-02" db="EMBL/GenBank/DDBJ databases">
        <title>Subsurface microbial communities from deep shales in Ohio and West Virginia, USA.</title>
        <authorList>
            <person name="Wrighton K."/>
        </authorList>
    </citation>
    <scope>NUCLEOTIDE SEQUENCE [LARGE SCALE GENOMIC DNA]</scope>
    <source>
        <strain evidence="2 3">OWC-G53F</strain>
    </source>
</reference>
<evidence type="ECO:0000256" key="1">
    <source>
        <dbReference type="SAM" id="Phobius"/>
    </source>
</evidence>
<comment type="caution">
    <text evidence="2">The sequence shown here is derived from an EMBL/GenBank/DDBJ whole genome shotgun (WGS) entry which is preliminary data.</text>
</comment>
<name>A0A2S6H6P7_9GAMM</name>
<keyword evidence="1" id="KW-1133">Transmembrane helix</keyword>
<keyword evidence="1" id="KW-0472">Membrane</keyword>
<dbReference type="AlphaFoldDB" id="A0A2S6H6P7"/>
<sequence>MLSVAVQFILGLAYANAGANAGEWLMHKYILHGLGRNRHSFWAYHWYEHHAACTQNAMLDPGYQSMNLTTWNPQTKELAVLISIVLLHAPLLIMFPLFAGTLYASLMFYYYKHRKAHLDPAWAKRHLRWHCDHHLGGNSPGNWCVTWPWFDYLMGTRIKNKTLE</sequence>
<dbReference type="Proteomes" id="UP000238071">
    <property type="component" value="Unassembled WGS sequence"/>
</dbReference>
<evidence type="ECO:0000313" key="2">
    <source>
        <dbReference type="EMBL" id="PPK73159.1"/>
    </source>
</evidence>
<gene>
    <name evidence="2" type="ORF">B0F88_102138</name>
</gene>
<accession>A0A2S6H6P7</accession>